<dbReference type="InterPro" id="IPR000160">
    <property type="entry name" value="GGDEF_dom"/>
</dbReference>
<dbReference type="SMART" id="SM00267">
    <property type="entry name" value="GGDEF"/>
    <property type="match status" value="1"/>
</dbReference>
<protein>
    <submittedName>
        <fullName evidence="5">Diguanylate cyclase/phosphodiesterase (GGDEF &amp; EAL domains) with PAS/PAC sensor(S)</fullName>
    </submittedName>
</protein>
<dbReference type="PANTHER" id="PTHR44757">
    <property type="entry name" value="DIGUANYLATE CYCLASE DGCP"/>
    <property type="match status" value="1"/>
</dbReference>
<reference evidence="5" key="1">
    <citation type="submission" date="2020-02" db="EMBL/GenBank/DDBJ databases">
        <authorList>
            <person name="Meier V. D."/>
        </authorList>
    </citation>
    <scope>NUCLEOTIDE SEQUENCE</scope>
    <source>
        <strain evidence="5">AVDCRST_MAG38</strain>
    </source>
</reference>
<feature type="domain" description="PAC" evidence="3">
    <location>
        <begin position="254"/>
        <end position="306"/>
    </location>
</feature>
<name>A0A6J4RVN4_9ACTN</name>
<dbReference type="CDD" id="cd01949">
    <property type="entry name" value="GGDEF"/>
    <property type="match status" value="1"/>
</dbReference>
<dbReference type="InterPro" id="IPR013655">
    <property type="entry name" value="PAS_fold_3"/>
</dbReference>
<gene>
    <name evidence="5" type="ORF">AVDCRST_MAG38-2126</name>
</gene>
<dbReference type="Gene3D" id="3.30.70.270">
    <property type="match status" value="1"/>
</dbReference>
<evidence type="ECO:0000259" key="4">
    <source>
        <dbReference type="PROSITE" id="PS50887"/>
    </source>
</evidence>
<dbReference type="NCBIfam" id="TIGR00229">
    <property type="entry name" value="sensory_box"/>
    <property type="match status" value="1"/>
</dbReference>
<dbReference type="PROSITE" id="PS50887">
    <property type="entry name" value="GGDEF"/>
    <property type="match status" value="1"/>
</dbReference>
<evidence type="ECO:0000256" key="1">
    <source>
        <dbReference type="SAM" id="MobiDB-lite"/>
    </source>
</evidence>
<evidence type="ECO:0000259" key="3">
    <source>
        <dbReference type="PROSITE" id="PS50113"/>
    </source>
</evidence>
<dbReference type="SMART" id="SM00086">
    <property type="entry name" value="PAC"/>
    <property type="match status" value="1"/>
</dbReference>
<dbReference type="InterPro" id="IPR029787">
    <property type="entry name" value="Nucleotide_cyclase"/>
</dbReference>
<dbReference type="AlphaFoldDB" id="A0A6J4RVN4"/>
<feature type="region of interest" description="Disordered" evidence="1">
    <location>
        <begin position="141"/>
        <end position="175"/>
    </location>
</feature>
<dbReference type="FunFam" id="3.30.70.270:FF:000001">
    <property type="entry name" value="Diguanylate cyclase domain protein"/>
    <property type="match status" value="1"/>
</dbReference>
<dbReference type="InterPro" id="IPR001610">
    <property type="entry name" value="PAC"/>
</dbReference>
<dbReference type="PROSITE" id="PS50113">
    <property type="entry name" value="PAC"/>
    <property type="match status" value="1"/>
</dbReference>
<dbReference type="Pfam" id="PF08447">
    <property type="entry name" value="PAS_3"/>
    <property type="match status" value="1"/>
</dbReference>
<dbReference type="InterPro" id="IPR043128">
    <property type="entry name" value="Rev_trsase/Diguanyl_cyclase"/>
</dbReference>
<feature type="domain" description="PAS" evidence="2">
    <location>
        <begin position="180"/>
        <end position="250"/>
    </location>
</feature>
<dbReference type="SUPFAM" id="SSF55073">
    <property type="entry name" value="Nucleotide cyclase"/>
    <property type="match status" value="1"/>
</dbReference>
<dbReference type="CDD" id="cd00130">
    <property type="entry name" value="PAS"/>
    <property type="match status" value="1"/>
</dbReference>
<dbReference type="EMBL" id="CADCVJ010000180">
    <property type="protein sequence ID" value="CAA9482829.1"/>
    <property type="molecule type" value="Genomic_DNA"/>
</dbReference>
<feature type="domain" description="GGDEF" evidence="4">
    <location>
        <begin position="338"/>
        <end position="466"/>
    </location>
</feature>
<feature type="compositionally biased region" description="Low complexity" evidence="1">
    <location>
        <begin position="156"/>
        <end position="166"/>
    </location>
</feature>
<organism evidence="5">
    <name type="scientific">uncultured Solirubrobacteraceae bacterium</name>
    <dbReference type="NCBI Taxonomy" id="1162706"/>
    <lineage>
        <taxon>Bacteria</taxon>
        <taxon>Bacillati</taxon>
        <taxon>Actinomycetota</taxon>
        <taxon>Thermoleophilia</taxon>
        <taxon>Solirubrobacterales</taxon>
        <taxon>Solirubrobacteraceae</taxon>
        <taxon>environmental samples</taxon>
    </lineage>
</organism>
<dbReference type="InterPro" id="IPR000014">
    <property type="entry name" value="PAS"/>
</dbReference>
<accession>A0A6J4RVN4</accession>
<dbReference type="InterPro" id="IPR035965">
    <property type="entry name" value="PAS-like_dom_sf"/>
</dbReference>
<dbReference type="SUPFAM" id="SSF55785">
    <property type="entry name" value="PYP-like sensor domain (PAS domain)"/>
    <property type="match status" value="1"/>
</dbReference>
<dbReference type="InterPro" id="IPR052155">
    <property type="entry name" value="Biofilm_reg_signaling"/>
</dbReference>
<evidence type="ECO:0000259" key="2">
    <source>
        <dbReference type="PROSITE" id="PS50112"/>
    </source>
</evidence>
<dbReference type="SMART" id="SM00091">
    <property type="entry name" value="PAS"/>
    <property type="match status" value="1"/>
</dbReference>
<proteinExistence type="predicted"/>
<evidence type="ECO:0000313" key="5">
    <source>
        <dbReference type="EMBL" id="CAA9482829.1"/>
    </source>
</evidence>
<dbReference type="Pfam" id="PF00990">
    <property type="entry name" value="GGDEF"/>
    <property type="match status" value="1"/>
</dbReference>
<dbReference type="PROSITE" id="PS50112">
    <property type="entry name" value="PAS"/>
    <property type="match status" value="1"/>
</dbReference>
<dbReference type="Gene3D" id="3.30.450.20">
    <property type="entry name" value="PAS domain"/>
    <property type="match status" value="1"/>
</dbReference>
<dbReference type="PANTHER" id="PTHR44757:SF2">
    <property type="entry name" value="BIOFILM ARCHITECTURE MAINTENANCE PROTEIN MBAA"/>
    <property type="match status" value="1"/>
</dbReference>
<dbReference type="InterPro" id="IPR000700">
    <property type="entry name" value="PAS-assoc_C"/>
</dbReference>
<sequence>MSRFRGDAALTGHATLRQAAAGPRTRLAALDRLGEAVVVFRPDGRPAYANVAARELAKALGFAVEADAVRSLEEAVVDAGGRVLPAARRPSEITRLTGRSCDREPITVAAPDGAPHRVLTTTRRTTDEGPPYGVVASYALEPAAPDGGPARNGSTASSGHAVAPAPGGSGPDDGRALRHARELFTTAFHQAPIGMALLDTEGRWLLVNQALCDLVGYSETELLQRTLHDITHPEDLPGQLVLMREILAGRRSSYQLDKRYMHADGHVIWGSVSVSVVRDDSGAALHLIGQVVDITDRHHGEQRLQHLADHDPLTGVLNRRRFEEELIRQLDRCRRYQEHATLVMIDLDFFKDVNDSLGHAAGDETLQSIAAALLGHVRSSDILARVGGDEFAAILVGVGSERASVAAAGLATVVREIDSAPTAITASVGATVLRSDDQADVALLRADEALYEVKRQGRDGSSVAPAPSSPPPA</sequence>
<dbReference type="NCBIfam" id="TIGR00254">
    <property type="entry name" value="GGDEF"/>
    <property type="match status" value="1"/>
</dbReference>